<dbReference type="PROSITE" id="PS50053">
    <property type="entry name" value="UBIQUITIN_2"/>
    <property type="match status" value="1"/>
</dbReference>
<evidence type="ECO:0000313" key="5">
    <source>
        <dbReference type="EMBL" id="CAL4777301.1"/>
    </source>
</evidence>
<dbReference type="SUPFAM" id="SSF49265">
    <property type="entry name" value="Fibronectin type III"/>
    <property type="match status" value="2"/>
</dbReference>
<dbReference type="SUPFAM" id="SSF50985">
    <property type="entry name" value="RCC1/BLIP-II"/>
    <property type="match status" value="1"/>
</dbReference>
<dbReference type="InterPro" id="IPR029071">
    <property type="entry name" value="Ubiquitin-like_domsf"/>
</dbReference>
<evidence type="ECO:0000259" key="2">
    <source>
        <dbReference type="PROSITE" id="PS50853"/>
    </source>
</evidence>
<dbReference type="PROSITE" id="PS50853">
    <property type="entry name" value="FN3"/>
    <property type="match status" value="3"/>
</dbReference>
<dbReference type="SUPFAM" id="SSF54236">
    <property type="entry name" value="Ubiquitin-like"/>
    <property type="match status" value="1"/>
</dbReference>
<feature type="domain" description="Ubiquitin-like" evidence="1">
    <location>
        <begin position="9"/>
        <end position="80"/>
    </location>
</feature>
<dbReference type="InterPro" id="IPR013783">
    <property type="entry name" value="Ig-like_fold"/>
</dbReference>
<accession>A0A9P1FUE7</accession>
<reference evidence="3" key="1">
    <citation type="submission" date="2022-10" db="EMBL/GenBank/DDBJ databases">
        <authorList>
            <person name="Chen Y."/>
            <person name="Dougan E. K."/>
            <person name="Chan C."/>
            <person name="Rhodes N."/>
            <person name="Thang M."/>
        </authorList>
    </citation>
    <scope>NUCLEOTIDE SEQUENCE</scope>
</reference>
<dbReference type="InterPro" id="IPR009091">
    <property type="entry name" value="RCC1/BLIP-II"/>
</dbReference>
<gene>
    <name evidence="3" type="ORF">C1SCF055_LOCUS17012</name>
</gene>
<dbReference type="OrthoDB" id="504170at2759"/>
<dbReference type="InterPro" id="IPR000626">
    <property type="entry name" value="Ubiquitin-like_dom"/>
</dbReference>
<feature type="domain" description="Fibronectin type-III" evidence="2">
    <location>
        <begin position="496"/>
        <end position="601"/>
    </location>
</feature>
<dbReference type="Proteomes" id="UP001152797">
    <property type="component" value="Unassembled WGS sequence"/>
</dbReference>
<comment type="caution">
    <text evidence="3">The sequence shown here is derived from an EMBL/GenBank/DDBJ whole genome shotgun (WGS) entry which is preliminary data.</text>
</comment>
<evidence type="ECO:0000313" key="6">
    <source>
        <dbReference type="Proteomes" id="UP001152797"/>
    </source>
</evidence>
<dbReference type="EMBL" id="CAMXCT030001428">
    <property type="protein sequence ID" value="CAL4777301.1"/>
    <property type="molecule type" value="Genomic_DNA"/>
</dbReference>
<dbReference type="CDD" id="cd00063">
    <property type="entry name" value="FN3"/>
    <property type="match status" value="3"/>
</dbReference>
<dbReference type="EMBL" id="CAMXCT020001428">
    <property type="protein sequence ID" value="CAL1143364.1"/>
    <property type="molecule type" value="Genomic_DNA"/>
</dbReference>
<name>A0A9P1FUE7_9DINO</name>
<evidence type="ECO:0000313" key="3">
    <source>
        <dbReference type="EMBL" id="CAI3989989.1"/>
    </source>
</evidence>
<dbReference type="Gene3D" id="2.130.10.30">
    <property type="entry name" value="Regulator of chromosome condensation 1/beta-lactamase-inhibitor protein II"/>
    <property type="match status" value="2"/>
</dbReference>
<dbReference type="InterPro" id="IPR003961">
    <property type="entry name" value="FN3_dom"/>
</dbReference>
<sequence length="820" mass="87310">MPASDPSNLRLHVALLSGLTASIEAQGHWSVKTLRQHAQEKLDIGFCKLINGKGEILTRGSLDDCGLADDETLHAMVRRPRIVSNRRAHAFACIRADGTVISWGSNGAGDSGSVHAQLVDVVDLAGTAGAFAALLENQEVVTWGDSTLGGDASSVSLRGVRQIQATAMAFGALKEDGTVVTWGSSHLGGNCSRVQGHLKDVSSLSASAGAFAALKVNGQVITWGQEDFGGDSSKVESQLKNVQHIQPASFAFAAVLEDGSVVTWGEAMSGGDSTSVQEELQNVKTLKSTAAAFAAIRSDGTLVSWGAADQGGDSQAVQAQLCQVSEVEATGKAFAAILATGRVVTWGDPAAGGDSSSVQHQLYDVQQIVGSAAAFAALRGDGVVVAWGDVTLGGDVADAEERLQGVQQIAASAGAFAVQSGAVIQRPCLCMIATSFNCTVMERRKRLRRGAGYGRDWLTEVSRNETMSPRFSSPRACLALPSSHPSLCCLAMAHIAISFPQRSLGPTKWVLFRFQPPADLGTFDGDLVTSYSIFYACGPNCVKLLEDSESSEVKVIRGARPTSTMISGLRPGSDIAVQVFGTNNFGDGPVSNVALFRSNPSEPEAPNAPRSNLAERTSWSTFVSVLPCYDGGCPVTQFGFEIQEVSDGSIMQTPVWGTNPPDEKGYYFYSINTLRPGRIYKFRAFAVNEIGSSEWSEWSDELETHPFAPEAPTTPPRLMEPDAYNFTATWDDIPGNGSPVKEWVIQWSVDPQFSSKNSIREAKVAERTYRCNRCLPGLVMHVRVAGINSEGQSHFGPSAVRDLGPILARMLELGCALIMF</sequence>
<proteinExistence type="predicted"/>
<evidence type="ECO:0000313" key="4">
    <source>
        <dbReference type="EMBL" id="CAL1143364.1"/>
    </source>
</evidence>
<dbReference type="SMART" id="SM00060">
    <property type="entry name" value="FN3"/>
    <property type="match status" value="3"/>
</dbReference>
<dbReference type="AlphaFoldDB" id="A0A9P1FUE7"/>
<feature type="domain" description="Fibronectin type-III" evidence="2">
    <location>
        <begin position="712"/>
        <end position="806"/>
    </location>
</feature>
<feature type="domain" description="Fibronectin type-III" evidence="2">
    <location>
        <begin position="605"/>
        <end position="707"/>
    </location>
</feature>
<dbReference type="PANTHER" id="PTHR45982:SF1">
    <property type="entry name" value="REGULATOR OF CHROMOSOME CONDENSATION"/>
    <property type="match status" value="1"/>
</dbReference>
<reference evidence="4" key="2">
    <citation type="submission" date="2024-04" db="EMBL/GenBank/DDBJ databases">
        <authorList>
            <person name="Chen Y."/>
            <person name="Shah S."/>
            <person name="Dougan E. K."/>
            <person name="Thang M."/>
            <person name="Chan C."/>
        </authorList>
    </citation>
    <scope>NUCLEOTIDE SEQUENCE [LARGE SCALE GENOMIC DNA]</scope>
</reference>
<organism evidence="3">
    <name type="scientific">Cladocopium goreaui</name>
    <dbReference type="NCBI Taxonomy" id="2562237"/>
    <lineage>
        <taxon>Eukaryota</taxon>
        <taxon>Sar</taxon>
        <taxon>Alveolata</taxon>
        <taxon>Dinophyceae</taxon>
        <taxon>Suessiales</taxon>
        <taxon>Symbiodiniaceae</taxon>
        <taxon>Cladocopium</taxon>
    </lineage>
</organism>
<dbReference type="EMBL" id="CAMXCT010001428">
    <property type="protein sequence ID" value="CAI3989989.1"/>
    <property type="molecule type" value="Genomic_DNA"/>
</dbReference>
<evidence type="ECO:0000259" key="1">
    <source>
        <dbReference type="PROSITE" id="PS50053"/>
    </source>
</evidence>
<dbReference type="InterPro" id="IPR051553">
    <property type="entry name" value="Ran_GTPase-activating"/>
</dbReference>
<dbReference type="InterPro" id="IPR036116">
    <property type="entry name" value="FN3_sf"/>
</dbReference>
<protein>
    <submittedName>
        <fullName evidence="5">Fibronectin type-III domain-containing protein 3A</fullName>
    </submittedName>
</protein>
<keyword evidence="6" id="KW-1185">Reference proteome</keyword>
<dbReference type="Gene3D" id="2.60.40.10">
    <property type="entry name" value="Immunoglobulins"/>
    <property type="match status" value="3"/>
</dbReference>
<dbReference type="PANTHER" id="PTHR45982">
    <property type="entry name" value="REGULATOR OF CHROMOSOME CONDENSATION"/>
    <property type="match status" value="1"/>
</dbReference>